<sequence length="152" mass="16262">MPIALEEGLGVLVWSPLAGGLLSGKFRRGQPAPAGTRQVTDWNEPPVRDPEALFDIVEALIAIGARRGVSAAQVALAYMLRRPAVSSLVIGARTSEQLADNLAAADLVLGDDDVAELDALSKPPLIYPYWHHVRAATDRLGSSDLSLLRPYL</sequence>
<dbReference type="PANTHER" id="PTHR43364:SF18">
    <property type="entry name" value="OXIDOREDUCTASE"/>
    <property type="match status" value="1"/>
</dbReference>
<evidence type="ECO:0000313" key="2">
    <source>
        <dbReference type="EMBL" id="MDQ0471398.1"/>
    </source>
</evidence>
<dbReference type="InterPro" id="IPR050523">
    <property type="entry name" value="AKR_Detox_Biosynth"/>
</dbReference>
<protein>
    <submittedName>
        <fullName evidence="2">Aryl-alcohol dehydrogenase-like predicted oxidoreductase</fullName>
    </submittedName>
</protein>
<keyword evidence="3" id="KW-1185">Reference proteome</keyword>
<dbReference type="EMBL" id="JAUSVX010000008">
    <property type="protein sequence ID" value="MDQ0471398.1"/>
    <property type="molecule type" value="Genomic_DNA"/>
</dbReference>
<dbReference type="InterPro" id="IPR036812">
    <property type="entry name" value="NAD(P)_OxRdtase_dom_sf"/>
</dbReference>
<dbReference type="InterPro" id="IPR023210">
    <property type="entry name" value="NADP_OxRdtase_dom"/>
</dbReference>
<proteinExistence type="predicted"/>
<organism evidence="2 3">
    <name type="scientific">Labrys wisconsinensis</name>
    <dbReference type="NCBI Taxonomy" id="425677"/>
    <lineage>
        <taxon>Bacteria</taxon>
        <taxon>Pseudomonadati</taxon>
        <taxon>Pseudomonadota</taxon>
        <taxon>Alphaproteobacteria</taxon>
        <taxon>Hyphomicrobiales</taxon>
        <taxon>Xanthobacteraceae</taxon>
        <taxon>Labrys</taxon>
    </lineage>
</organism>
<dbReference type="Pfam" id="PF00248">
    <property type="entry name" value="Aldo_ket_red"/>
    <property type="match status" value="1"/>
</dbReference>
<dbReference type="SUPFAM" id="SSF51430">
    <property type="entry name" value="NAD(P)-linked oxidoreductase"/>
    <property type="match status" value="1"/>
</dbReference>
<dbReference type="Proteomes" id="UP001242480">
    <property type="component" value="Unassembled WGS sequence"/>
</dbReference>
<comment type="caution">
    <text evidence="2">The sequence shown here is derived from an EMBL/GenBank/DDBJ whole genome shotgun (WGS) entry which is preliminary data.</text>
</comment>
<evidence type="ECO:0000313" key="3">
    <source>
        <dbReference type="Proteomes" id="UP001242480"/>
    </source>
</evidence>
<accession>A0ABU0JAU9</accession>
<dbReference type="Gene3D" id="3.20.20.100">
    <property type="entry name" value="NADP-dependent oxidoreductase domain"/>
    <property type="match status" value="1"/>
</dbReference>
<reference evidence="2 3" key="1">
    <citation type="submission" date="2023-07" db="EMBL/GenBank/DDBJ databases">
        <title>Genomic Encyclopedia of Type Strains, Phase IV (KMG-IV): sequencing the most valuable type-strain genomes for metagenomic binning, comparative biology and taxonomic classification.</title>
        <authorList>
            <person name="Goeker M."/>
        </authorList>
    </citation>
    <scope>NUCLEOTIDE SEQUENCE [LARGE SCALE GENOMIC DNA]</scope>
    <source>
        <strain evidence="2 3">DSM 19619</strain>
    </source>
</reference>
<name>A0ABU0JAU9_9HYPH</name>
<feature type="domain" description="NADP-dependent oxidoreductase" evidence="1">
    <location>
        <begin position="3"/>
        <end position="121"/>
    </location>
</feature>
<gene>
    <name evidence="2" type="ORF">QO011_004421</name>
</gene>
<evidence type="ECO:0000259" key="1">
    <source>
        <dbReference type="Pfam" id="PF00248"/>
    </source>
</evidence>
<dbReference type="PANTHER" id="PTHR43364">
    <property type="entry name" value="NADH-SPECIFIC METHYLGLYOXAL REDUCTASE-RELATED"/>
    <property type="match status" value="1"/>
</dbReference>